<evidence type="ECO:0000256" key="5">
    <source>
        <dbReference type="ARBA" id="ARBA00012865"/>
    </source>
</evidence>
<evidence type="ECO:0000256" key="1">
    <source>
        <dbReference type="ARBA" id="ARBA00001526"/>
    </source>
</evidence>
<dbReference type="GO" id="GO:0004519">
    <property type="term" value="F:endonuclease activity"/>
    <property type="evidence" value="ECO:0007669"/>
    <property type="project" value="UniProtKB-KW"/>
</dbReference>
<dbReference type="InterPro" id="IPR036866">
    <property type="entry name" value="RibonucZ/Hydroxyglut_hydro"/>
</dbReference>
<dbReference type="AlphaFoldDB" id="A0A8X8Z0L8"/>
<evidence type="ECO:0000256" key="20">
    <source>
        <dbReference type="ARBA" id="ARBA00042738"/>
    </source>
</evidence>
<evidence type="ECO:0000256" key="7">
    <source>
        <dbReference type="ARBA" id="ARBA00022722"/>
    </source>
</evidence>
<evidence type="ECO:0000256" key="2">
    <source>
        <dbReference type="ARBA" id="ARBA00004123"/>
    </source>
</evidence>
<keyword evidence="14" id="KW-0234">DNA repair</keyword>
<dbReference type="GO" id="GO:0006310">
    <property type="term" value="P:DNA recombination"/>
    <property type="evidence" value="ECO:0007669"/>
    <property type="project" value="UniProtKB-KW"/>
</dbReference>
<evidence type="ECO:0000256" key="14">
    <source>
        <dbReference type="ARBA" id="ARBA00023204"/>
    </source>
</evidence>
<keyword evidence="8" id="KW-0255">Endonuclease</keyword>
<dbReference type="PANTHER" id="PTHR23240">
    <property type="entry name" value="DNA CROSS-LINK REPAIR PROTEIN PSO2/SNM1-RELATED"/>
    <property type="match status" value="1"/>
</dbReference>
<dbReference type="Proteomes" id="UP000298416">
    <property type="component" value="Unassembled WGS sequence"/>
</dbReference>
<dbReference type="SUPFAM" id="SSF56281">
    <property type="entry name" value="Metallo-hydrolase/oxidoreductase"/>
    <property type="match status" value="1"/>
</dbReference>
<evidence type="ECO:0000256" key="4">
    <source>
        <dbReference type="ARBA" id="ARBA00010304"/>
    </source>
</evidence>
<dbReference type="GO" id="GO:0036297">
    <property type="term" value="P:interstrand cross-link repair"/>
    <property type="evidence" value="ECO:0007669"/>
    <property type="project" value="TreeGrafter"/>
</dbReference>
<evidence type="ECO:0000256" key="13">
    <source>
        <dbReference type="ARBA" id="ARBA00023172"/>
    </source>
</evidence>
<evidence type="ECO:0000256" key="15">
    <source>
        <dbReference type="ARBA" id="ARBA00023242"/>
    </source>
</evidence>
<dbReference type="GO" id="GO:0000781">
    <property type="term" value="C:chromosome, telomeric region"/>
    <property type="evidence" value="ECO:0007669"/>
    <property type="project" value="UniProtKB-SubCell"/>
</dbReference>
<evidence type="ECO:0000256" key="19">
    <source>
        <dbReference type="ARBA" id="ARBA00042677"/>
    </source>
</evidence>
<evidence type="ECO:0000256" key="9">
    <source>
        <dbReference type="ARBA" id="ARBA00022763"/>
    </source>
</evidence>
<organism evidence="22">
    <name type="scientific">Salvia splendens</name>
    <name type="common">Scarlet sage</name>
    <dbReference type="NCBI Taxonomy" id="180675"/>
    <lineage>
        <taxon>Eukaryota</taxon>
        <taxon>Viridiplantae</taxon>
        <taxon>Streptophyta</taxon>
        <taxon>Embryophyta</taxon>
        <taxon>Tracheophyta</taxon>
        <taxon>Spermatophyta</taxon>
        <taxon>Magnoliopsida</taxon>
        <taxon>eudicotyledons</taxon>
        <taxon>Gunneridae</taxon>
        <taxon>Pentapetalae</taxon>
        <taxon>asterids</taxon>
        <taxon>lamiids</taxon>
        <taxon>Lamiales</taxon>
        <taxon>Lamiaceae</taxon>
        <taxon>Nepetoideae</taxon>
        <taxon>Mentheae</taxon>
        <taxon>Salviinae</taxon>
        <taxon>Salvia</taxon>
        <taxon>Salvia subgen. Calosphace</taxon>
        <taxon>core Calosphace</taxon>
    </lineage>
</organism>
<keyword evidence="15" id="KW-0539">Nucleus</keyword>
<comment type="caution">
    <text evidence="22">The sequence shown here is derived from an EMBL/GenBank/DDBJ whole genome shotgun (WGS) entry which is preliminary data.</text>
</comment>
<keyword evidence="10" id="KW-0378">Hydrolase</keyword>
<evidence type="ECO:0000256" key="12">
    <source>
        <dbReference type="ARBA" id="ARBA00022895"/>
    </source>
</evidence>
<evidence type="ECO:0000256" key="8">
    <source>
        <dbReference type="ARBA" id="ARBA00022759"/>
    </source>
</evidence>
<evidence type="ECO:0000256" key="17">
    <source>
        <dbReference type="ARBA" id="ARBA00039759"/>
    </source>
</evidence>
<accession>A0A8X8Z0L8</accession>
<protein>
    <recommendedName>
        <fullName evidence="16">5' exonuclease Apollo</fullName>
        <ecNumber evidence="5">3.5.2.6</ecNumber>
    </recommendedName>
    <alternativeName>
        <fullName evidence="18">DNA cross-link repair 1B protein</fullName>
    </alternativeName>
    <alternativeName>
        <fullName evidence="19">DNA cross-link repair 1C protein</fullName>
    </alternativeName>
    <alternativeName>
        <fullName evidence="17">Protein artemis</fullName>
    </alternativeName>
    <alternativeName>
        <fullName evidence="20">SNM1 homolog B</fullName>
    </alternativeName>
</protein>
<dbReference type="Gene3D" id="3.60.15.10">
    <property type="entry name" value="Ribonuclease Z/Hydroxyacylglutathione hydrolase-like"/>
    <property type="match status" value="1"/>
</dbReference>
<dbReference type="Gene3D" id="3.40.50.12650">
    <property type="match status" value="1"/>
</dbReference>
<evidence type="ECO:0000256" key="10">
    <source>
        <dbReference type="ARBA" id="ARBA00022801"/>
    </source>
</evidence>
<dbReference type="FunFam" id="3.40.50.12650:FF:000003">
    <property type="entry name" value="DNA cross-link repair 1B"/>
    <property type="match status" value="1"/>
</dbReference>
<dbReference type="GO" id="GO:0008800">
    <property type="term" value="F:beta-lactamase activity"/>
    <property type="evidence" value="ECO:0007669"/>
    <property type="project" value="UniProtKB-EC"/>
</dbReference>
<comment type="similarity">
    <text evidence="4">Belongs to the DNA repair metallo-beta-lactamase (DRMBL) family.</text>
</comment>
<evidence type="ECO:0000256" key="18">
    <source>
        <dbReference type="ARBA" id="ARBA00041693"/>
    </source>
</evidence>
<keyword evidence="11" id="KW-0269">Exonuclease</keyword>
<reference evidence="22" key="2">
    <citation type="submission" date="2020-08" db="EMBL/GenBank/DDBJ databases">
        <title>Plant Genome Project.</title>
        <authorList>
            <person name="Zhang R.-G."/>
        </authorList>
    </citation>
    <scope>NUCLEOTIDE SEQUENCE</scope>
    <source>
        <strain evidence="22">Huo1</strain>
        <tissue evidence="22">Leaf</tissue>
    </source>
</reference>
<reference evidence="22" key="1">
    <citation type="submission" date="2018-01" db="EMBL/GenBank/DDBJ databases">
        <authorList>
            <person name="Mao J.F."/>
        </authorList>
    </citation>
    <scope>NUCLEOTIDE SEQUENCE</scope>
    <source>
        <strain evidence="22">Huo1</strain>
        <tissue evidence="22">Leaf</tissue>
    </source>
</reference>
<dbReference type="GO" id="GO:0005634">
    <property type="term" value="C:nucleus"/>
    <property type="evidence" value="ECO:0007669"/>
    <property type="project" value="UniProtKB-SubCell"/>
</dbReference>
<dbReference type="Pfam" id="PF07522">
    <property type="entry name" value="DRMBL"/>
    <property type="match status" value="1"/>
</dbReference>
<evidence type="ECO:0000256" key="11">
    <source>
        <dbReference type="ARBA" id="ARBA00022839"/>
    </source>
</evidence>
<evidence type="ECO:0000256" key="16">
    <source>
        <dbReference type="ARBA" id="ARBA00039555"/>
    </source>
</evidence>
<keyword evidence="13" id="KW-0233">DNA recombination</keyword>
<keyword evidence="23" id="KW-1185">Reference proteome</keyword>
<keyword evidence="9" id="KW-0227">DNA damage</keyword>
<evidence type="ECO:0000259" key="21">
    <source>
        <dbReference type="Pfam" id="PF07522"/>
    </source>
</evidence>
<dbReference type="InterPro" id="IPR011084">
    <property type="entry name" value="DRMBL"/>
</dbReference>
<evidence type="ECO:0000313" key="22">
    <source>
        <dbReference type="EMBL" id="KAG6386983.1"/>
    </source>
</evidence>
<dbReference type="EMBL" id="PNBA02000021">
    <property type="protein sequence ID" value="KAG6386983.1"/>
    <property type="molecule type" value="Genomic_DNA"/>
</dbReference>
<gene>
    <name evidence="22" type="ORF">SASPL_152165</name>
</gene>
<keyword evidence="6" id="KW-0158">Chromosome</keyword>
<evidence type="ECO:0000256" key="3">
    <source>
        <dbReference type="ARBA" id="ARBA00004574"/>
    </source>
</evidence>
<dbReference type="GO" id="GO:0035312">
    <property type="term" value="F:5'-3' DNA exonuclease activity"/>
    <property type="evidence" value="ECO:0007669"/>
    <property type="project" value="TreeGrafter"/>
</dbReference>
<keyword evidence="7" id="KW-0540">Nuclease</keyword>
<proteinExistence type="inferred from homology"/>
<evidence type="ECO:0000313" key="23">
    <source>
        <dbReference type="Proteomes" id="UP000298416"/>
    </source>
</evidence>
<feature type="domain" description="DNA repair metallo-beta-lactamase" evidence="21">
    <location>
        <begin position="242"/>
        <end position="359"/>
    </location>
</feature>
<keyword evidence="12" id="KW-0779">Telomere</keyword>
<name>A0A8X8Z0L8_SALSN</name>
<comment type="subcellular location">
    <subcellularLocation>
        <location evidence="3">Chromosome</location>
        <location evidence="3">Telomere</location>
    </subcellularLocation>
    <subcellularLocation>
        <location evidence="2">Nucleus</location>
    </subcellularLocation>
</comment>
<dbReference type="PANTHER" id="PTHR23240:SF8">
    <property type="entry name" value="PROTEIN ARTEMIS"/>
    <property type="match status" value="1"/>
</dbReference>
<dbReference type="GO" id="GO:0003684">
    <property type="term" value="F:damaged DNA binding"/>
    <property type="evidence" value="ECO:0007669"/>
    <property type="project" value="TreeGrafter"/>
</dbReference>
<dbReference type="GO" id="GO:0006303">
    <property type="term" value="P:double-strand break repair via nonhomologous end joining"/>
    <property type="evidence" value="ECO:0007669"/>
    <property type="project" value="TreeGrafter"/>
</dbReference>
<evidence type="ECO:0000256" key="6">
    <source>
        <dbReference type="ARBA" id="ARBA00022454"/>
    </source>
</evidence>
<sequence>MESGMISVDRWAAGSQAYFLTHLHADHTAGLSAAWRRGPLFCSRLTAKLIPCKFPGFDVSLLRIVEIGTWHSLSLTSPSSRSSVEFVFKAIDAQHCPVALFGDQNFLATEFADLPLLICSVMYLFRGESGCTLHTGDFRWESNSLGTENGRAVLIDALKDQTLDTLYLDNTYCNPQYSFPSREVASKQIVDIIMSHPNDEVVIAIDSLGKEDLLLYISQALSMKIWVWPERLQIMHLLGFHENFTTQTSLTRIRAIPRYSFKTDTLNKLNEFRGPTIGIMPSGMPWAVARKDGNTVGASASHVNEKECSKNPGSCSEIHGLGGNSGNATKYYEVHYSDHSCYSEIQEFIELLRPVNIKGIVSSRSCCINPRYYFGHLCGPEQALWRVQQKLDYEEDLRRAEVAEIKPIADGVSHVSGRKRKNDHMNFFGIRISRVSLLGRLSRGARITSTESCSE</sequence>
<dbReference type="EC" id="3.5.2.6" evidence="5"/>
<comment type="catalytic activity">
    <reaction evidence="1">
        <text>a beta-lactam + H2O = a substituted beta-amino acid</text>
        <dbReference type="Rhea" id="RHEA:20401"/>
        <dbReference type="ChEBI" id="CHEBI:15377"/>
        <dbReference type="ChEBI" id="CHEBI:35627"/>
        <dbReference type="ChEBI" id="CHEBI:140347"/>
        <dbReference type="EC" id="3.5.2.6"/>
    </reaction>
</comment>